<feature type="chain" id="PRO_5047135869" description="Lipoprotein" evidence="1">
    <location>
        <begin position="22"/>
        <end position="259"/>
    </location>
</feature>
<evidence type="ECO:0000313" key="2">
    <source>
        <dbReference type="EMBL" id="MCP2333731.1"/>
    </source>
</evidence>
<proteinExistence type="predicted"/>
<keyword evidence="1" id="KW-0732">Signal</keyword>
<comment type="caution">
    <text evidence="2">The sequence shown here is derived from an EMBL/GenBank/DDBJ whole genome shotgun (WGS) entry which is preliminary data.</text>
</comment>
<protein>
    <recommendedName>
        <fullName evidence="4">Lipoprotein</fullName>
    </recommendedName>
</protein>
<name>A0ABT1JPW9_ACTCY</name>
<sequence>MSRIARVVGPALLVLAVAACAGRSEPGRHHSLSELVEATVAAVEEAGSARVGVTVGRSADVPPLSGDCLVVYADREPGVDCFVLGGTETGSSQDRFLAVGDGVFVETAEIARDPHRPPWLALGPGGQYEGLATTAELVRRAVSPVGVLPPGGDLVAVVAEDGDDPVLRYTVEVDPASAVAAARDEADRAHYRALTDHGVPRVVVDLWVDVEGLPTRAEVRAVTADGAEHVTEAVFSRWGEERVALEPPPASEVAEARRG</sequence>
<organism evidence="2 3">
    <name type="scientific">Actinoalloteichus caeruleus DSM 43889</name>
    <dbReference type="NCBI Taxonomy" id="1120930"/>
    <lineage>
        <taxon>Bacteria</taxon>
        <taxon>Bacillati</taxon>
        <taxon>Actinomycetota</taxon>
        <taxon>Actinomycetes</taxon>
        <taxon>Pseudonocardiales</taxon>
        <taxon>Pseudonocardiaceae</taxon>
        <taxon>Actinoalloteichus</taxon>
        <taxon>Actinoalloteichus cyanogriseus</taxon>
    </lineage>
</organism>
<dbReference type="RefSeq" id="WP_155886186.1">
    <property type="nucleotide sequence ID" value="NZ_AUBJ02000001.1"/>
</dbReference>
<feature type="signal peptide" evidence="1">
    <location>
        <begin position="1"/>
        <end position="21"/>
    </location>
</feature>
<dbReference type="Gene3D" id="2.50.20.20">
    <property type="match status" value="1"/>
</dbReference>
<reference evidence="2 3" key="1">
    <citation type="submission" date="2013-07" db="EMBL/GenBank/DDBJ databases">
        <authorList>
            <consortium name="DOE Joint Genome Institute"/>
            <person name="Reeve W."/>
            <person name="Huntemann M."/>
            <person name="Han J."/>
            <person name="Chen A."/>
            <person name="Kyrpides N."/>
            <person name="Mavromatis K."/>
            <person name="Markowitz V."/>
            <person name="Palaniappan K."/>
            <person name="Ivanova N."/>
            <person name="Schaumberg A."/>
            <person name="Pati A."/>
            <person name="Liolios K."/>
            <person name="Nordberg H.P."/>
            <person name="Cantor M.N."/>
            <person name="Hua S.X."/>
            <person name="Woyke T."/>
        </authorList>
    </citation>
    <scope>NUCLEOTIDE SEQUENCE [LARGE SCALE GENOMIC DNA]</scope>
    <source>
        <strain evidence="2 3">DSM 43889</strain>
    </source>
</reference>
<dbReference type="Proteomes" id="UP000791080">
    <property type="component" value="Unassembled WGS sequence"/>
</dbReference>
<dbReference type="EMBL" id="AUBJ02000001">
    <property type="protein sequence ID" value="MCP2333731.1"/>
    <property type="molecule type" value="Genomic_DNA"/>
</dbReference>
<reference evidence="2 3" key="2">
    <citation type="submission" date="2022-06" db="EMBL/GenBank/DDBJ databases">
        <title>Genomic Encyclopedia of Type Strains, Phase I: the one thousand microbial genomes (KMG-I) project.</title>
        <authorList>
            <person name="Kyrpides N."/>
        </authorList>
    </citation>
    <scope>NUCLEOTIDE SEQUENCE [LARGE SCALE GENOMIC DNA]</scope>
    <source>
        <strain evidence="2 3">DSM 43889</strain>
    </source>
</reference>
<gene>
    <name evidence="2" type="ORF">G443_004001</name>
</gene>
<evidence type="ECO:0000313" key="3">
    <source>
        <dbReference type="Proteomes" id="UP000791080"/>
    </source>
</evidence>
<keyword evidence="3" id="KW-1185">Reference proteome</keyword>
<evidence type="ECO:0008006" key="4">
    <source>
        <dbReference type="Google" id="ProtNLM"/>
    </source>
</evidence>
<accession>A0ABT1JPW9</accession>
<evidence type="ECO:0000256" key="1">
    <source>
        <dbReference type="SAM" id="SignalP"/>
    </source>
</evidence>
<dbReference type="PROSITE" id="PS51257">
    <property type="entry name" value="PROKAR_LIPOPROTEIN"/>
    <property type="match status" value="1"/>
</dbReference>